<keyword evidence="2" id="KW-1185">Reference proteome</keyword>
<evidence type="ECO:0000313" key="1">
    <source>
        <dbReference type="EMBL" id="KAJ9658072.1"/>
    </source>
</evidence>
<name>A0ACC3AA09_9EURO</name>
<comment type="caution">
    <text evidence="1">The sequence shown here is derived from an EMBL/GenBank/DDBJ whole genome shotgun (WGS) entry which is preliminary data.</text>
</comment>
<dbReference type="Proteomes" id="UP001172386">
    <property type="component" value="Unassembled WGS sequence"/>
</dbReference>
<proteinExistence type="predicted"/>
<reference evidence="1" key="1">
    <citation type="submission" date="2022-10" db="EMBL/GenBank/DDBJ databases">
        <title>Culturing micro-colonial fungi from biological soil crusts in the Mojave desert and describing Neophaeococcomyces mojavensis, and introducing the new genera and species Taxawa tesnikishii.</title>
        <authorList>
            <person name="Kurbessoian T."/>
            <person name="Stajich J.E."/>
        </authorList>
    </citation>
    <scope>NUCLEOTIDE SEQUENCE</scope>
    <source>
        <strain evidence="1">JES_112</strain>
    </source>
</reference>
<sequence length="1087" mass="120513">MVHIQNTASCIHFLSKVGEFFQSDVAELTYTVPKEHNDSFNAQQSRQNHERPTSNQSVTHDHARDAYEVNGLAVDANSHDAISGSYLNCGETTVTSLSPLSQVFYPNGDRRKRRKISLEAEEAGQEQVEAKDASKETLETEDPVWEQQHSEVLPQAIQNEAKLNIDSTLVTSSTPRTRRGRPPKSLAIQQQRTLNSKEVLGTSVVKDAEVATTTTATKPKRAQRKKTIHINADGKLFQTDLPEKEVLSLQSSNTTATKHAHSGTKVTLKNGKFTQTLIVILKYTPGSLAPNSTGARLQSILSQPTKPRTQAKTIESLSTATIQAQNVTKITHPFFLGKAGQKPPSGLSNAFGIDSQVEATGEDGVQIVSESKRPVPWSDIVFKSDKPFLAKGLHLEKPAWPPLAYQHTGAIERLTAQLPAVPAQRAKKAKARQIQIDHEENVLNAFGTRLMQQSDANSDVFLPQRLHLPSHDVLGGLHWGQNNVSDTPIIATARQRALQARSAFDRAEAAGPLSWPQQYSPSTWELVLQPSCNVLYDWLKGLAVHNVKQGLDITHPKRVSKRRRRQKKKENEFDDFIVSDDEQAEAKKVKNAILIVGPNGCGKTAAVYAVAKQLGFEVFEIHSGMRRSQKDIFDKVGDMAQNHMVQGGHSLSRDSSVLPDIDSEPDQEDLAQPPVTNFFAQPTKKILANTIRPTTPQPSKQEQKQSLILFEEVDNIFEDDRGFWSGVQSLIHSSKRPVVLTCNDLQNIPLNELDLYEILTFEAPPPDMVVQYVTYVAAAEGHLLEPDTVRALYMNKGNDLRATMTELDFWCQMTVGSQKGGLDWYPSATNIDKLETPEQRPRVFSKKTFQDGLDLLPTILSDLEDGLRYADDCLELPPDLFFSPSNTFSSVLSRLEALSLLELQSDGEVIDTAAKLLLYTKMCQMKNGSSQRVDRTQVQHAMIEKERTMIQATINFECLSPLASEGPVFPPTQGRLAPTLDYPRSTLATDVAPYARSIVAFDQRLEQARGELFSSHGKKTRTTRAARAAAEGGDKADTRREWWFPKELDLQAVLATGNNWPQWHEGQAALEDLASTPASSTESAMVT</sequence>
<evidence type="ECO:0000313" key="2">
    <source>
        <dbReference type="Proteomes" id="UP001172386"/>
    </source>
</evidence>
<dbReference type="EMBL" id="JAPDRQ010000055">
    <property type="protein sequence ID" value="KAJ9658072.1"/>
    <property type="molecule type" value="Genomic_DNA"/>
</dbReference>
<gene>
    <name evidence="1" type="ORF">H2198_003910</name>
</gene>
<accession>A0ACC3AA09</accession>
<organism evidence="1 2">
    <name type="scientific">Neophaeococcomyces mojaviensis</name>
    <dbReference type="NCBI Taxonomy" id="3383035"/>
    <lineage>
        <taxon>Eukaryota</taxon>
        <taxon>Fungi</taxon>
        <taxon>Dikarya</taxon>
        <taxon>Ascomycota</taxon>
        <taxon>Pezizomycotina</taxon>
        <taxon>Eurotiomycetes</taxon>
        <taxon>Chaetothyriomycetidae</taxon>
        <taxon>Chaetothyriales</taxon>
        <taxon>Chaetothyriales incertae sedis</taxon>
        <taxon>Neophaeococcomyces</taxon>
    </lineage>
</organism>
<protein>
    <submittedName>
        <fullName evidence="1">Uncharacterized protein</fullName>
    </submittedName>
</protein>